<dbReference type="Proteomes" id="UP000481153">
    <property type="component" value="Unassembled WGS sequence"/>
</dbReference>
<keyword evidence="1" id="KW-0732">Signal</keyword>
<sequence length="110" mass="12303">MHVAPWLAATIRELALLALRHSFSSLAVAIEPPRGRSLDNIRLSSRDRSLPRAAWRGVGLREDHAQEKKTGKEEKRGSHCGCLRVNFAMNSLADQVALHNPQARFIIWAV</sequence>
<evidence type="ECO:0000313" key="2">
    <source>
        <dbReference type="EMBL" id="KAF0744823.1"/>
    </source>
</evidence>
<organism evidence="2 3">
    <name type="scientific">Aphanomyces euteiches</name>
    <dbReference type="NCBI Taxonomy" id="100861"/>
    <lineage>
        <taxon>Eukaryota</taxon>
        <taxon>Sar</taxon>
        <taxon>Stramenopiles</taxon>
        <taxon>Oomycota</taxon>
        <taxon>Saprolegniomycetes</taxon>
        <taxon>Saprolegniales</taxon>
        <taxon>Verrucalvaceae</taxon>
        <taxon>Aphanomyces</taxon>
    </lineage>
</organism>
<evidence type="ECO:0000256" key="1">
    <source>
        <dbReference type="SAM" id="SignalP"/>
    </source>
</evidence>
<proteinExistence type="predicted"/>
<feature type="signal peptide" evidence="1">
    <location>
        <begin position="1"/>
        <end position="29"/>
    </location>
</feature>
<feature type="chain" id="PRO_5026190378" description="Secreted protein" evidence="1">
    <location>
        <begin position="30"/>
        <end position="110"/>
    </location>
</feature>
<keyword evidence="3" id="KW-1185">Reference proteome</keyword>
<protein>
    <recommendedName>
        <fullName evidence="4">Secreted protein</fullName>
    </recommendedName>
</protein>
<name>A0A6G0XWD9_9STRA</name>
<comment type="caution">
    <text evidence="2">The sequence shown here is derived from an EMBL/GenBank/DDBJ whole genome shotgun (WGS) entry which is preliminary data.</text>
</comment>
<accession>A0A6G0XWD9</accession>
<dbReference type="AlphaFoldDB" id="A0A6G0XWD9"/>
<reference evidence="2 3" key="1">
    <citation type="submission" date="2019-07" db="EMBL/GenBank/DDBJ databases">
        <title>Genomics analysis of Aphanomyces spp. identifies a new class of oomycete effector associated with host adaptation.</title>
        <authorList>
            <person name="Gaulin E."/>
        </authorList>
    </citation>
    <scope>NUCLEOTIDE SEQUENCE [LARGE SCALE GENOMIC DNA]</scope>
    <source>
        <strain evidence="2 3">ATCC 201684</strain>
    </source>
</reference>
<dbReference type="EMBL" id="VJMJ01000008">
    <property type="protein sequence ID" value="KAF0744823.1"/>
    <property type="molecule type" value="Genomic_DNA"/>
</dbReference>
<gene>
    <name evidence="2" type="ORF">Ae201684_000729</name>
</gene>
<evidence type="ECO:0008006" key="4">
    <source>
        <dbReference type="Google" id="ProtNLM"/>
    </source>
</evidence>
<evidence type="ECO:0000313" key="3">
    <source>
        <dbReference type="Proteomes" id="UP000481153"/>
    </source>
</evidence>